<sequence>MFYQEGSGPLLDVGVYGIHEALGLLGPALRVSAWGPEVARHALEIMLKPHESDQPGQALTLETTSPW</sequence>
<evidence type="ECO:0008006" key="3">
    <source>
        <dbReference type="Google" id="ProtNLM"/>
    </source>
</evidence>
<protein>
    <recommendedName>
        <fullName evidence="3">LacI family transcriptional regulator</fullName>
    </recommendedName>
</protein>
<proteinExistence type="predicted"/>
<reference evidence="2" key="1">
    <citation type="journal article" date="2019" name="Int. J. Syst. Evol. Microbiol.">
        <title>The Global Catalogue of Microorganisms (GCM) 10K type strain sequencing project: providing services to taxonomists for standard genome sequencing and annotation.</title>
        <authorList>
            <consortium name="The Broad Institute Genomics Platform"/>
            <consortium name="The Broad Institute Genome Sequencing Center for Infectious Disease"/>
            <person name="Wu L."/>
            <person name="Ma J."/>
        </authorList>
    </citation>
    <scope>NUCLEOTIDE SEQUENCE [LARGE SCALE GENOMIC DNA]</scope>
    <source>
        <strain evidence="2">CCUG 49560</strain>
    </source>
</reference>
<dbReference type="Proteomes" id="UP001595891">
    <property type="component" value="Unassembled WGS sequence"/>
</dbReference>
<keyword evidence="2" id="KW-1185">Reference proteome</keyword>
<gene>
    <name evidence="1" type="ORF">ACFO8L_13020</name>
</gene>
<evidence type="ECO:0000313" key="1">
    <source>
        <dbReference type="EMBL" id="MFC4587006.1"/>
    </source>
</evidence>
<evidence type="ECO:0000313" key="2">
    <source>
        <dbReference type="Proteomes" id="UP001595891"/>
    </source>
</evidence>
<comment type="caution">
    <text evidence="1">The sequence shown here is derived from an EMBL/GenBank/DDBJ whole genome shotgun (WGS) entry which is preliminary data.</text>
</comment>
<dbReference type="EMBL" id="JBHSFN010000007">
    <property type="protein sequence ID" value="MFC4587006.1"/>
    <property type="molecule type" value="Genomic_DNA"/>
</dbReference>
<organism evidence="1 2">
    <name type="scientific">Sphaerisporangium corydalis</name>
    <dbReference type="NCBI Taxonomy" id="1441875"/>
    <lineage>
        <taxon>Bacteria</taxon>
        <taxon>Bacillati</taxon>
        <taxon>Actinomycetota</taxon>
        <taxon>Actinomycetes</taxon>
        <taxon>Streptosporangiales</taxon>
        <taxon>Streptosporangiaceae</taxon>
        <taxon>Sphaerisporangium</taxon>
    </lineage>
</organism>
<dbReference type="RefSeq" id="WP_262846974.1">
    <property type="nucleotide sequence ID" value="NZ_JANZYP010000055.1"/>
</dbReference>
<accession>A0ABV9EBX1</accession>
<name>A0ABV9EBX1_9ACTN</name>